<dbReference type="SUPFAM" id="SSF51905">
    <property type="entry name" value="FAD/NAD(P)-binding domain"/>
    <property type="match status" value="2"/>
</dbReference>
<keyword evidence="6" id="KW-0560">Oxidoreductase</keyword>
<evidence type="ECO:0000256" key="5">
    <source>
        <dbReference type="ARBA" id="ARBA00022857"/>
    </source>
</evidence>
<dbReference type="EMBL" id="VCHX02000088">
    <property type="protein sequence ID" value="TPQ22329.1"/>
    <property type="molecule type" value="Genomic_DNA"/>
</dbReference>
<dbReference type="AlphaFoldDB" id="A0A505DN25"/>
<dbReference type="InterPro" id="IPR050346">
    <property type="entry name" value="FMO-like"/>
</dbReference>
<dbReference type="PRINTS" id="PR00370">
    <property type="entry name" value="FMOXYGENASE"/>
</dbReference>
<name>A0A505DN25_9ACTN</name>
<dbReference type="OrthoDB" id="5168853at2"/>
<comment type="caution">
    <text evidence="7">The sequence shown here is derived from an EMBL/GenBank/DDBJ whole genome shotgun (WGS) entry which is preliminary data.</text>
</comment>
<dbReference type="InterPro" id="IPR020946">
    <property type="entry name" value="Flavin_mOase-like"/>
</dbReference>
<comment type="similarity">
    <text evidence="1">Belongs to the FMO family.</text>
</comment>
<reference evidence="7 8" key="1">
    <citation type="submission" date="2019-06" db="EMBL/GenBank/DDBJ databases">
        <title>Streptomyces sporangiiformans sp. nov., a novel actinomycete isolated from soil in Mount Song.</title>
        <authorList>
            <person name="Han L."/>
        </authorList>
    </citation>
    <scope>NUCLEOTIDE SEQUENCE [LARGE SCALE GENOMIC DNA]</scope>
    <source>
        <strain evidence="7 8">NEAU-SSA 1</strain>
    </source>
</reference>
<evidence type="ECO:0000256" key="1">
    <source>
        <dbReference type="ARBA" id="ARBA00009183"/>
    </source>
</evidence>
<dbReference type="Proteomes" id="UP000317378">
    <property type="component" value="Unassembled WGS sequence"/>
</dbReference>
<comment type="similarity">
    <text evidence="2">Belongs to the FAD-binding monooxygenase family.</text>
</comment>
<gene>
    <name evidence="7" type="ORF">FGD71_010355</name>
</gene>
<keyword evidence="5" id="KW-0521">NADP</keyword>
<dbReference type="Pfam" id="PF00743">
    <property type="entry name" value="FMO-like"/>
    <property type="match status" value="1"/>
</dbReference>
<proteinExistence type="inferred from homology"/>
<dbReference type="InterPro" id="IPR000960">
    <property type="entry name" value="Flavin_mOase"/>
</dbReference>
<evidence type="ECO:0000256" key="6">
    <source>
        <dbReference type="ARBA" id="ARBA00023002"/>
    </source>
</evidence>
<keyword evidence="8" id="KW-1185">Reference proteome</keyword>
<dbReference type="Gene3D" id="3.50.50.60">
    <property type="entry name" value="FAD/NAD(P)-binding domain"/>
    <property type="match status" value="1"/>
</dbReference>
<dbReference type="GO" id="GO:0004499">
    <property type="term" value="F:N,N-dimethylaniline monooxygenase activity"/>
    <property type="evidence" value="ECO:0007669"/>
    <property type="project" value="InterPro"/>
</dbReference>
<dbReference type="PANTHER" id="PTHR23023">
    <property type="entry name" value="DIMETHYLANILINE MONOOXYGENASE"/>
    <property type="match status" value="1"/>
</dbReference>
<evidence type="ECO:0000313" key="8">
    <source>
        <dbReference type="Proteomes" id="UP000317378"/>
    </source>
</evidence>
<evidence type="ECO:0000256" key="4">
    <source>
        <dbReference type="ARBA" id="ARBA00022827"/>
    </source>
</evidence>
<keyword evidence="4" id="KW-0274">FAD</keyword>
<sequence>MPRYCVIGAGAAGVSALQQLRRLGHDVDCFEKTDRVGGHWHTDYDALHLITARDMTAFEDFPMPADYPHFPRRDQVRAYIESYAREHGLYDVIRFGTAVTSVEPVEAPEGVTGARTGSYGWRVTTSAGDDEVYDGVLVANGHLWDPRIPDIPGEFTGRTIHSGAYRNVSDLEGDRILVVGAGNSGCDLAVDVAQHRLDADIVIRHGSWFQPKTYFGVPRQQVPFLAGFSPTEQDLISRLMARLSIGEWHAYPGLPEPEGATLAEGRAVVNDLLLYWIHHGRITVRPGIERFDGTTVHFSDGTARDYDTILWATGFNVRLPFLDDSLFSWTAGAPDRYAGGIVTESVEKLYFIGLIAPRGPQIPIYGMQTKLVAKMIELHEQAGPGGAPLARYLASLQEPETGIDVVRDGWLRQMADTERLLAAYALSSGDAAPSLQTV</sequence>
<evidence type="ECO:0000256" key="3">
    <source>
        <dbReference type="ARBA" id="ARBA00022630"/>
    </source>
</evidence>
<accession>A0A505DN25</accession>
<dbReference type="GO" id="GO:0050660">
    <property type="term" value="F:flavin adenine dinucleotide binding"/>
    <property type="evidence" value="ECO:0007669"/>
    <property type="project" value="InterPro"/>
</dbReference>
<evidence type="ECO:0000313" key="7">
    <source>
        <dbReference type="EMBL" id="TPQ22329.1"/>
    </source>
</evidence>
<dbReference type="GO" id="GO:0050661">
    <property type="term" value="F:NADP binding"/>
    <property type="evidence" value="ECO:0007669"/>
    <property type="project" value="InterPro"/>
</dbReference>
<dbReference type="RefSeq" id="WP_119100112.1">
    <property type="nucleotide sequence ID" value="NZ_QXMJ01000088.1"/>
</dbReference>
<protein>
    <submittedName>
        <fullName evidence="7">NAD(P)/FAD-dependent oxidoreductase</fullName>
    </submittedName>
</protein>
<dbReference type="InterPro" id="IPR036188">
    <property type="entry name" value="FAD/NAD-bd_sf"/>
</dbReference>
<keyword evidence="3" id="KW-0285">Flavoprotein</keyword>
<organism evidence="7 8">
    <name type="scientific">Streptomyces sporangiiformans</name>
    <dbReference type="NCBI Taxonomy" id="2315329"/>
    <lineage>
        <taxon>Bacteria</taxon>
        <taxon>Bacillati</taxon>
        <taxon>Actinomycetota</taxon>
        <taxon>Actinomycetes</taxon>
        <taxon>Kitasatosporales</taxon>
        <taxon>Streptomycetaceae</taxon>
        <taxon>Streptomyces</taxon>
    </lineage>
</organism>
<dbReference type="PIRSF" id="PIRSF000332">
    <property type="entry name" value="FMO"/>
    <property type="match status" value="1"/>
</dbReference>
<evidence type="ECO:0000256" key="2">
    <source>
        <dbReference type="ARBA" id="ARBA00010139"/>
    </source>
</evidence>